<name>A0A9D1MAP6_9FIRM</name>
<dbReference type="SUPFAM" id="SSF51556">
    <property type="entry name" value="Metallo-dependent hydrolases"/>
    <property type="match status" value="1"/>
</dbReference>
<reference evidence="3" key="2">
    <citation type="journal article" date="2021" name="PeerJ">
        <title>Extensive microbial diversity within the chicken gut microbiome revealed by metagenomics and culture.</title>
        <authorList>
            <person name="Gilroy R."/>
            <person name="Ravi A."/>
            <person name="Getino M."/>
            <person name="Pursley I."/>
            <person name="Horton D.L."/>
            <person name="Alikhan N.F."/>
            <person name="Baker D."/>
            <person name="Gharbi K."/>
            <person name="Hall N."/>
            <person name="Watson M."/>
            <person name="Adriaenssens E.M."/>
            <person name="Foster-Nyarko E."/>
            <person name="Jarju S."/>
            <person name="Secka A."/>
            <person name="Antonio M."/>
            <person name="Oren A."/>
            <person name="Chaudhuri R.R."/>
            <person name="La Ragione R."/>
            <person name="Hildebrand F."/>
            <person name="Pallen M.J."/>
        </authorList>
    </citation>
    <scope>NUCLEOTIDE SEQUENCE</scope>
    <source>
        <strain evidence="3">USAMLcec3-3695</strain>
    </source>
</reference>
<comment type="caution">
    <text evidence="3">The sequence shown here is derived from an EMBL/GenBank/DDBJ whole genome shotgun (WGS) entry which is preliminary data.</text>
</comment>
<dbReference type="InterPro" id="IPR006680">
    <property type="entry name" value="Amidohydro-rel"/>
</dbReference>
<evidence type="ECO:0000256" key="1">
    <source>
        <dbReference type="ARBA" id="ARBA00023239"/>
    </source>
</evidence>
<dbReference type="PANTHER" id="PTHR21240:SF28">
    <property type="entry name" value="ISO-OROTATE DECARBOXYLASE (EUROFUNG)"/>
    <property type="match status" value="1"/>
</dbReference>
<dbReference type="Gene3D" id="3.20.20.140">
    <property type="entry name" value="Metal-dependent hydrolases"/>
    <property type="match status" value="1"/>
</dbReference>
<dbReference type="InterPro" id="IPR032466">
    <property type="entry name" value="Metal_Hydrolase"/>
</dbReference>
<protein>
    <submittedName>
        <fullName evidence="3">Amidohydrolase</fullName>
    </submittedName>
</protein>
<proteinExistence type="predicted"/>
<dbReference type="GO" id="GO:0019748">
    <property type="term" value="P:secondary metabolic process"/>
    <property type="evidence" value="ECO:0007669"/>
    <property type="project" value="TreeGrafter"/>
</dbReference>
<evidence type="ECO:0000259" key="2">
    <source>
        <dbReference type="Pfam" id="PF04909"/>
    </source>
</evidence>
<evidence type="ECO:0000313" key="3">
    <source>
        <dbReference type="EMBL" id="HIU56715.1"/>
    </source>
</evidence>
<dbReference type="Pfam" id="PF04909">
    <property type="entry name" value="Amidohydro_2"/>
    <property type="match status" value="1"/>
</dbReference>
<dbReference type="CDD" id="cd01292">
    <property type="entry name" value="metallo-dependent_hydrolases"/>
    <property type="match status" value="1"/>
</dbReference>
<dbReference type="GO" id="GO:0016831">
    <property type="term" value="F:carboxy-lyase activity"/>
    <property type="evidence" value="ECO:0007669"/>
    <property type="project" value="InterPro"/>
</dbReference>
<dbReference type="InterPro" id="IPR032465">
    <property type="entry name" value="ACMSD"/>
</dbReference>
<dbReference type="GO" id="GO:0005737">
    <property type="term" value="C:cytoplasm"/>
    <property type="evidence" value="ECO:0007669"/>
    <property type="project" value="TreeGrafter"/>
</dbReference>
<reference evidence="3" key="1">
    <citation type="submission" date="2020-10" db="EMBL/GenBank/DDBJ databases">
        <authorList>
            <person name="Gilroy R."/>
        </authorList>
    </citation>
    <scope>NUCLEOTIDE SEQUENCE</scope>
    <source>
        <strain evidence="3">USAMLcec3-3695</strain>
    </source>
</reference>
<organism evidence="3 4">
    <name type="scientific">Candidatus Ornithomonoglobus merdipullorum</name>
    <dbReference type="NCBI Taxonomy" id="2840895"/>
    <lineage>
        <taxon>Bacteria</taxon>
        <taxon>Bacillati</taxon>
        <taxon>Bacillota</taxon>
        <taxon>Clostridia</taxon>
        <taxon>Candidatus Ornithomonoglobus</taxon>
    </lineage>
</organism>
<dbReference type="AlphaFoldDB" id="A0A9D1MAP6"/>
<evidence type="ECO:0000313" key="4">
    <source>
        <dbReference type="Proteomes" id="UP000824109"/>
    </source>
</evidence>
<dbReference type="Proteomes" id="UP000824109">
    <property type="component" value="Unassembled WGS sequence"/>
</dbReference>
<sequence>MLIDFHTHMFPEAIAKRALGGIIEKTKEIYDIDQDTSFDGTLAGLRASMDVTGVGLSVVLPIATKPGQHVTINRYAEEARGDGVVSFASVHPYDEAPDEILKDIARRGFIGIKLHPDYQNVFADDPRFISVVKKAQELGLYVVIHSGEDLGMRPPFHCTAAQLKTLVSHTDETLLIAAHMGGFNIWDDILNGFTGTRMYFDTAVVSRYIDKETYRRIIDRHGADKILFGSDAPWEDPRDTYAFLTDAGLSSEEIELIKHKNAEKILGDAVDRYKRAET</sequence>
<keyword evidence="1" id="KW-0456">Lyase</keyword>
<dbReference type="GO" id="GO:0016787">
    <property type="term" value="F:hydrolase activity"/>
    <property type="evidence" value="ECO:0007669"/>
    <property type="project" value="InterPro"/>
</dbReference>
<feature type="domain" description="Amidohydrolase-related" evidence="2">
    <location>
        <begin position="3"/>
        <end position="267"/>
    </location>
</feature>
<gene>
    <name evidence="3" type="ORF">IAA61_02745</name>
</gene>
<dbReference type="PANTHER" id="PTHR21240">
    <property type="entry name" value="2-AMINO-3-CARBOXYLMUCONATE-6-SEMIALDEHYDE DECARBOXYLASE"/>
    <property type="match status" value="1"/>
</dbReference>
<dbReference type="EMBL" id="DVNB01000027">
    <property type="protein sequence ID" value="HIU56715.1"/>
    <property type="molecule type" value="Genomic_DNA"/>
</dbReference>
<accession>A0A9D1MAP6</accession>